<dbReference type="EMBL" id="QWEG01000001">
    <property type="protein sequence ID" value="RHW43373.1"/>
    <property type="molecule type" value="Genomic_DNA"/>
</dbReference>
<dbReference type="RefSeq" id="WP_118918981.1">
    <property type="nucleotide sequence ID" value="NZ_QWEG01000001.1"/>
</dbReference>
<reference evidence="2 3" key="1">
    <citation type="journal article" date="2017" name="Int. J. Syst. Evol. Microbiol.">
        <title>Bacillus notoginsengisoli sp. nov., a novel bacterium isolated from the rhizosphere of Panax notoginseng.</title>
        <authorList>
            <person name="Zhang M.Y."/>
            <person name="Cheng J."/>
            <person name="Cai Y."/>
            <person name="Zhang T.Y."/>
            <person name="Wu Y.Y."/>
            <person name="Manikprabhu D."/>
            <person name="Li W.J."/>
            <person name="Zhang Y.X."/>
        </authorList>
    </citation>
    <scope>NUCLEOTIDE SEQUENCE [LARGE SCALE GENOMIC DNA]</scope>
    <source>
        <strain evidence="2 3">JCM 30743</strain>
    </source>
</reference>
<proteinExistence type="predicted"/>
<feature type="chain" id="PRO_5038885646" evidence="1">
    <location>
        <begin position="21"/>
        <end position="134"/>
    </location>
</feature>
<comment type="caution">
    <text evidence="2">The sequence shown here is derived from an EMBL/GenBank/DDBJ whole genome shotgun (WGS) entry which is preliminary data.</text>
</comment>
<dbReference type="OrthoDB" id="2882996at2"/>
<protein>
    <submittedName>
        <fullName evidence="2">DUF3888 domain-containing protein</fullName>
    </submittedName>
</protein>
<gene>
    <name evidence="2" type="ORF">D1B31_01535</name>
</gene>
<organism evidence="2 3">
    <name type="scientific">Neobacillus notoginsengisoli</name>
    <dbReference type="NCBI Taxonomy" id="1578198"/>
    <lineage>
        <taxon>Bacteria</taxon>
        <taxon>Bacillati</taxon>
        <taxon>Bacillota</taxon>
        <taxon>Bacilli</taxon>
        <taxon>Bacillales</taxon>
        <taxon>Bacillaceae</taxon>
        <taxon>Neobacillus</taxon>
    </lineage>
</organism>
<evidence type="ECO:0000256" key="1">
    <source>
        <dbReference type="SAM" id="SignalP"/>
    </source>
</evidence>
<keyword evidence="1" id="KW-0732">Signal</keyword>
<evidence type="ECO:0000313" key="2">
    <source>
        <dbReference type="EMBL" id="RHW43373.1"/>
    </source>
</evidence>
<evidence type="ECO:0000313" key="3">
    <source>
        <dbReference type="Proteomes" id="UP000284416"/>
    </source>
</evidence>
<dbReference type="InterPro" id="IPR024984">
    <property type="entry name" value="DUF3888"/>
</dbReference>
<dbReference type="Pfam" id="PF13027">
    <property type="entry name" value="DUF3888"/>
    <property type="match status" value="1"/>
</dbReference>
<feature type="signal peptide" evidence="1">
    <location>
        <begin position="1"/>
        <end position="20"/>
    </location>
</feature>
<sequence length="134" mass="15921">MKRIMFLSFCFFFMTTSASNADYRTKATRENLLEDAVIDLLQPQMYEAVQKHYGTTYQIAFQCLRVKNIKKLDHPGSWLFEATIEGMTYTEAHNPLDIFTITVKKDWEDLKWVLKDFKVRKYNPKEKYECRSPA</sequence>
<name>A0A417YZQ0_9BACI</name>
<accession>A0A417YZQ0</accession>
<dbReference type="Proteomes" id="UP000284416">
    <property type="component" value="Unassembled WGS sequence"/>
</dbReference>
<dbReference type="AlphaFoldDB" id="A0A417YZQ0"/>
<keyword evidence="3" id="KW-1185">Reference proteome</keyword>